<organism evidence="2 3">
    <name type="scientific">Mikania micrantha</name>
    <name type="common">bitter vine</name>
    <dbReference type="NCBI Taxonomy" id="192012"/>
    <lineage>
        <taxon>Eukaryota</taxon>
        <taxon>Viridiplantae</taxon>
        <taxon>Streptophyta</taxon>
        <taxon>Embryophyta</taxon>
        <taxon>Tracheophyta</taxon>
        <taxon>Spermatophyta</taxon>
        <taxon>Magnoliopsida</taxon>
        <taxon>eudicotyledons</taxon>
        <taxon>Gunneridae</taxon>
        <taxon>Pentapetalae</taxon>
        <taxon>asterids</taxon>
        <taxon>campanulids</taxon>
        <taxon>Asterales</taxon>
        <taxon>Asteraceae</taxon>
        <taxon>Asteroideae</taxon>
        <taxon>Heliantheae alliance</taxon>
        <taxon>Eupatorieae</taxon>
        <taxon>Mikania</taxon>
    </lineage>
</organism>
<sequence>MADNNDERLANIITQQISLVLPNMVTQLHNSLSNSSNNSQDHPHNNTGENLKTFTFKQFNDARPQVFSGTEGAIGLLQWFESIEDTLDFTNCPEDQKVKMAASAFQKEALTWWNTEKRNRGRDAALGLSWVDFKALLIDHFCPKHEIKNLEDEMWTLA</sequence>
<dbReference type="AlphaFoldDB" id="A0A5N6NGB9"/>
<evidence type="ECO:0000256" key="1">
    <source>
        <dbReference type="SAM" id="MobiDB-lite"/>
    </source>
</evidence>
<comment type="caution">
    <text evidence="2">The sequence shown here is derived from an EMBL/GenBank/DDBJ whole genome shotgun (WGS) entry which is preliminary data.</text>
</comment>
<feature type="compositionally biased region" description="Low complexity" evidence="1">
    <location>
        <begin position="30"/>
        <end position="39"/>
    </location>
</feature>
<dbReference type="Proteomes" id="UP000326396">
    <property type="component" value="Linkage Group LG2"/>
</dbReference>
<name>A0A5N6NGB9_9ASTR</name>
<evidence type="ECO:0000313" key="2">
    <source>
        <dbReference type="EMBL" id="KAD4585978.1"/>
    </source>
</evidence>
<evidence type="ECO:0000313" key="3">
    <source>
        <dbReference type="Proteomes" id="UP000326396"/>
    </source>
</evidence>
<protein>
    <recommendedName>
        <fullName evidence="4">Retrotransposon gag domain-containing protein</fullName>
    </recommendedName>
</protein>
<proteinExistence type="predicted"/>
<dbReference type="EMBL" id="SZYD01000012">
    <property type="protein sequence ID" value="KAD4585978.1"/>
    <property type="molecule type" value="Genomic_DNA"/>
</dbReference>
<accession>A0A5N6NGB9</accession>
<keyword evidence="3" id="KW-1185">Reference proteome</keyword>
<evidence type="ECO:0008006" key="4">
    <source>
        <dbReference type="Google" id="ProtNLM"/>
    </source>
</evidence>
<feature type="region of interest" description="Disordered" evidence="1">
    <location>
        <begin position="30"/>
        <end position="50"/>
    </location>
</feature>
<dbReference type="OrthoDB" id="1681777at2759"/>
<reference evidence="2 3" key="1">
    <citation type="submission" date="2019-05" db="EMBL/GenBank/DDBJ databases">
        <title>Mikania micrantha, genome provides insights into the molecular mechanism of rapid growth.</title>
        <authorList>
            <person name="Liu B."/>
        </authorList>
    </citation>
    <scope>NUCLEOTIDE SEQUENCE [LARGE SCALE GENOMIC DNA]</scope>
    <source>
        <strain evidence="2">NLD-2019</strain>
        <tissue evidence="2">Leaf</tissue>
    </source>
</reference>
<gene>
    <name evidence="2" type="ORF">E3N88_23579</name>
</gene>